<keyword evidence="2" id="KW-1185">Reference proteome</keyword>
<dbReference type="Proteomes" id="UP001164963">
    <property type="component" value="Chromosome"/>
</dbReference>
<evidence type="ECO:0000313" key="1">
    <source>
        <dbReference type="EMBL" id="UZK58277.1"/>
    </source>
</evidence>
<sequence length="104" mass="11989">MSTTSRAMWTTGYIKPVDLRFRDCVRIDGRWVEVLDVWKNPADFDPNGWSDERCAEVLDHLDDEGLYVVIRHLVEEGFHDGEDRIRVLRCADLVEIQTPVCGAP</sequence>
<accession>A0ABY6Q211</accession>
<gene>
    <name evidence="1" type="ORF">NEH16_33110</name>
</gene>
<name>A0ABY6Q211_9ACTN</name>
<reference evidence="1" key="1">
    <citation type="journal article" date="2022" name="Front. Microbiol.">
        <title>Mirubactin C rescues the lethal effect of cell wall biosynthesis mutations in Bacillus subtilis.</title>
        <authorList>
            <person name="Kepplinger B."/>
            <person name="Wen X."/>
            <person name="Tyler A.R."/>
            <person name="Kim B.Y."/>
            <person name="Brown J."/>
            <person name="Banks P."/>
            <person name="Dashti Y."/>
            <person name="Mackenzie E.S."/>
            <person name="Wills C."/>
            <person name="Kawai Y."/>
            <person name="Waldron K.J."/>
            <person name="Allenby N.E.E."/>
            <person name="Wu L.J."/>
            <person name="Hall M.J."/>
            <person name="Errington J."/>
        </authorList>
    </citation>
    <scope>NUCLEOTIDE SEQUENCE</scope>
    <source>
        <strain evidence="1">MDA8-470</strain>
    </source>
</reference>
<dbReference type="RefSeq" id="WP_265546880.1">
    <property type="nucleotide sequence ID" value="NZ_CP098740.1"/>
</dbReference>
<proteinExistence type="predicted"/>
<organism evidence="1 2">
    <name type="scientific">Streptomyces drozdowiczii</name>
    <dbReference type="NCBI Taxonomy" id="202862"/>
    <lineage>
        <taxon>Bacteria</taxon>
        <taxon>Bacillati</taxon>
        <taxon>Actinomycetota</taxon>
        <taxon>Actinomycetes</taxon>
        <taxon>Kitasatosporales</taxon>
        <taxon>Streptomycetaceae</taxon>
        <taxon>Streptomyces</taxon>
    </lineage>
</organism>
<evidence type="ECO:0000313" key="2">
    <source>
        <dbReference type="Proteomes" id="UP001164963"/>
    </source>
</evidence>
<dbReference type="EMBL" id="CP098740">
    <property type="protein sequence ID" value="UZK58277.1"/>
    <property type="molecule type" value="Genomic_DNA"/>
</dbReference>
<protein>
    <submittedName>
        <fullName evidence="1">Uncharacterized protein</fullName>
    </submittedName>
</protein>